<keyword evidence="3" id="KW-1185">Reference proteome</keyword>
<dbReference type="EMBL" id="MU859087">
    <property type="protein sequence ID" value="KAK3954642.1"/>
    <property type="molecule type" value="Genomic_DNA"/>
</dbReference>
<feature type="region of interest" description="Disordered" evidence="1">
    <location>
        <begin position="89"/>
        <end position="111"/>
    </location>
</feature>
<proteinExistence type="predicted"/>
<evidence type="ECO:0000256" key="1">
    <source>
        <dbReference type="SAM" id="MobiDB-lite"/>
    </source>
</evidence>
<comment type="caution">
    <text evidence="2">The sequence shown here is derived from an EMBL/GenBank/DDBJ whole genome shotgun (WGS) entry which is preliminary data.</text>
</comment>
<evidence type="ECO:0000313" key="2">
    <source>
        <dbReference type="EMBL" id="KAK3954642.1"/>
    </source>
</evidence>
<evidence type="ECO:0000313" key="3">
    <source>
        <dbReference type="Proteomes" id="UP001303222"/>
    </source>
</evidence>
<dbReference type="AlphaFoldDB" id="A0AAN6P2Z3"/>
<organism evidence="2 3">
    <name type="scientific">Pseudoneurospora amorphoporcata</name>
    <dbReference type="NCBI Taxonomy" id="241081"/>
    <lineage>
        <taxon>Eukaryota</taxon>
        <taxon>Fungi</taxon>
        <taxon>Dikarya</taxon>
        <taxon>Ascomycota</taxon>
        <taxon>Pezizomycotina</taxon>
        <taxon>Sordariomycetes</taxon>
        <taxon>Sordariomycetidae</taxon>
        <taxon>Sordariales</taxon>
        <taxon>Sordariaceae</taxon>
        <taxon>Pseudoneurospora</taxon>
    </lineage>
</organism>
<gene>
    <name evidence="2" type="ORF">QBC32DRAFT_207415</name>
</gene>
<dbReference type="Proteomes" id="UP001303222">
    <property type="component" value="Unassembled WGS sequence"/>
</dbReference>
<sequence>MHNATRGRAKSVQFEKSFASLAETMDGSSSRDGAVSPVPAPGTRTSSLPLGENHEMINKALRRYKSLLEIEEPAPKLPMTQRLSYDELYPKATDPVVSQELPRRRPLSSTS</sequence>
<feature type="region of interest" description="Disordered" evidence="1">
    <location>
        <begin position="23"/>
        <end position="52"/>
    </location>
</feature>
<protein>
    <submittedName>
        <fullName evidence="2">Uncharacterized protein</fullName>
    </submittedName>
</protein>
<reference evidence="2" key="2">
    <citation type="submission" date="2023-06" db="EMBL/GenBank/DDBJ databases">
        <authorList>
            <consortium name="Lawrence Berkeley National Laboratory"/>
            <person name="Mondo S.J."/>
            <person name="Hensen N."/>
            <person name="Bonometti L."/>
            <person name="Westerberg I."/>
            <person name="Brannstrom I.O."/>
            <person name="Guillou S."/>
            <person name="Cros-Aarteil S."/>
            <person name="Calhoun S."/>
            <person name="Haridas S."/>
            <person name="Kuo A."/>
            <person name="Pangilinan J."/>
            <person name="Riley R."/>
            <person name="Labutti K."/>
            <person name="Andreopoulos B."/>
            <person name="Lipzen A."/>
            <person name="Chen C."/>
            <person name="Yanf M."/>
            <person name="Daum C."/>
            <person name="Ng V."/>
            <person name="Clum A."/>
            <person name="Steindorff A."/>
            <person name="Ohm R."/>
            <person name="Martin F."/>
            <person name="Silar P."/>
            <person name="Natvig D."/>
            <person name="Lalanne C."/>
            <person name="Gautier V."/>
            <person name="Ament-Velasquez S.L."/>
            <person name="Kruys A."/>
            <person name="Hutchinson M.I."/>
            <person name="Powell A.J."/>
            <person name="Barry K."/>
            <person name="Miller A.N."/>
            <person name="Grigoriev I.V."/>
            <person name="Debuchy R."/>
            <person name="Gladieux P."/>
            <person name="Thoren M.H."/>
            <person name="Johannesson H."/>
        </authorList>
    </citation>
    <scope>NUCLEOTIDE SEQUENCE</scope>
    <source>
        <strain evidence="2">CBS 626.80</strain>
    </source>
</reference>
<reference evidence="2" key="1">
    <citation type="journal article" date="2023" name="Mol. Phylogenet. Evol.">
        <title>Genome-scale phylogeny and comparative genomics of the fungal order Sordariales.</title>
        <authorList>
            <person name="Hensen N."/>
            <person name="Bonometti L."/>
            <person name="Westerberg I."/>
            <person name="Brannstrom I.O."/>
            <person name="Guillou S."/>
            <person name="Cros-Aarteil S."/>
            <person name="Calhoun S."/>
            <person name="Haridas S."/>
            <person name="Kuo A."/>
            <person name="Mondo S."/>
            <person name="Pangilinan J."/>
            <person name="Riley R."/>
            <person name="LaButti K."/>
            <person name="Andreopoulos B."/>
            <person name="Lipzen A."/>
            <person name="Chen C."/>
            <person name="Yan M."/>
            <person name="Daum C."/>
            <person name="Ng V."/>
            <person name="Clum A."/>
            <person name="Steindorff A."/>
            <person name="Ohm R.A."/>
            <person name="Martin F."/>
            <person name="Silar P."/>
            <person name="Natvig D.O."/>
            <person name="Lalanne C."/>
            <person name="Gautier V."/>
            <person name="Ament-Velasquez S.L."/>
            <person name="Kruys A."/>
            <person name="Hutchinson M.I."/>
            <person name="Powell A.J."/>
            <person name="Barry K."/>
            <person name="Miller A.N."/>
            <person name="Grigoriev I.V."/>
            <person name="Debuchy R."/>
            <person name="Gladieux P."/>
            <person name="Hiltunen Thoren M."/>
            <person name="Johannesson H."/>
        </authorList>
    </citation>
    <scope>NUCLEOTIDE SEQUENCE</scope>
    <source>
        <strain evidence="2">CBS 626.80</strain>
    </source>
</reference>
<name>A0AAN6P2Z3_9PEZI</name>
<accession>A0AAN6P2Z3</accession>